<dbReference type="Gene3D" id="3.20.20.300">
    <property type="entry name" value="Glycoside hydrolase, family 3, N-terminal domain"/>
    <property type="match status" value="1"/>
</dbReference>
<evidence type="ECO:0000256" key="5">
    <source>
        <dbReference type="ARBA" id="ARBA00022960"/>
    </source>
</evidence>
<evidence type="ECO:0000256" key="2">
    <source>
        <dbReference type="ARBA" id="ARBA00022490"/>
    </source>
</evidence>
<name>A0A1H7MFJ9_9GAMM</name>
<reference evidence="13 14" key="1">
    <citation type="submission" date="2016-10" db="EMBL/GenBank/DDBJ databases">
        <authorList>
            <person name="de Groot N.N."/>
        </authorList>
    </citation>
    <scope>NUCLEOTIDE SEQUENCE [LARGE SCALE GENOMIC DNA]</scope>
    <source>
        <strain evidence="13 14">JCM 19513</strain>
    </source>
</reference>
<dbReference type="GO" id="GO:0009254">
    <property type="term" value="P:peptidoglycan turnover"/>
    <property type="evidence" value="ECO:0007669"/>
    <property type="project" value="UniProtKB-UniRule"/>
</dbReference>
<comment type="subcellular location">
    <subcellularLocation>
        <location evidence="11">Cytoplasm</location>
    </subcellularLocation>
</comment>
<keyword evidence="8 11" id="KW-0131">Cell cycle</keyword>
<evidence type="ECO:0000256" key="9">
    <source>
        <dbReference type="ARBA" id="ARBA00023316"/>
    </source>
</evidence>
<dbReference type="GO" id="GO:0008360">
    <property type="term" value="P:regulation of cell shape"/>
    <property type="evidence" value="ECO:0007669"/>
    <property type="project" value="UniProtKB-KW"/>
</dbReference>
<keyword evidence="14" id="KW-1185">Reference proteome</keyword>
<evidence type="ECO:0000256" key="10">
    <source>
        <dbReference type="ARBA" id="ARBA00037880"/>
    </source>
</evidence>
<feature type="active site" description="Nucleophile" evidence="11">
    <location>
        <position position="244"/>
    </location>
</feature>
<evidence type="ECO:0000256" key="8">
    <source>
        <dbReference type="ARBA" id="ARBA00023306"/>
    </source>
</evidence>
<evidence type="ECO:0000256" key="6">
    <source>
        <dbReference type="ARBA" id="ARBA00022984"/>
    </source>
</evidence>
<dbReference type="InterPro" id="IPR022956">
    <property type="entry name" value="Beta_hexosaminidase_bac"/>
</dbReference>
<organism evidence="13 14">
    <name type="scientific">Atopomonas hussainii</name>
    <dbReference type="NCBI Taxonomy" id="1429083"/>
    <lineage>
        <taxon>Bacteria</taxon>
        <taxon>Pseudomonadati</taxon>
        <taxon>Pseudomonadota</taxon>
        <taxon>Gammaproteobacteria</taxon>
        <taxon>Pseudomonadales</taxon>
        <taxon>Pseudomonadaceae</taxon>
        <taxon>Atopomonas</taxon>
    </lineage>
</organism>
<gene>
    <name evidence="11" type="primary">nagZ</name>
    <name evidence="13" type="ORF">SAMN05216214_10845</name>
</gene>
<dbReference type="GO" id="GO:0051301">
    <property type="term" value="P:cell division"/>
    <property type="evidence" value="ECO:0007669"/>
    <property type="project" value="UniProtKB-KW"/>
</dbReference>
<dbReference type="NCBIfam" id="NF003740">
    <property type="entry name" value="PRK05337.1"/>
    <property type="match status" value="1"/>
</dbReference>
<evidence type="ECO:0000313" key="14">
    <source>
        <dbReference type="Proteomes" id="UP000185766"/>
    </source>
</evidence>
<feature type="active site" description="Proton donor/acceptor" evidence="11">
    <location>
        <position position="174"/>
    </location>
</feature>
<dbReference type="GO" id="GO:0005737">
    <property type="term" value="C:cytoplasm"/>
    <property type="evidence" value="ECO:0007669"/>
    <property type="project" value="UniProtKB-SubCell"/>
</dbReference>
<protein>
    <recommendedName>
        <fullName evidence="11">Beta-hexosaminidase</fullName>
        <ecNumber evidence="11">3.2.1.52</ecNumber>
    </recommendedName>
    <alternativeName>
        <fullName evidence="11">Beta-N-acetylhexosaminidase</fullName>
    </alternativeName>
    <alternativeName>
        <fullName evidence="11">N-acetyl-beta-glucosaminidase</fullName>
    </alternativeName>
</protein>
<dbReference type="GO" id="GO:0009252">
    <property type="term" value="P:peptidoglycan biosynthetic process"/>
    <property type="evidence" value="ECO:0007669"/>
    <property type="project" value="UniProtKB-KW"/>
</dbReference>
<dbReference type="STRING" id="1429083.GCA_001885685_00864"/>
<dbReference type="InterPro" id="IPR017853">
    <property type="entry name" value="GH"/>
</dbReference>
<dbReference type="GO" id="GO:0071555">
    <property type="term" value="P:cell wall organization"/>
    <property type="evidence" value="ECO:0007669"/>
    <property type="project" value="UniProtKB-KW"/>
</dbReference>
<comment type="function">
    <text evidence="11">Plays a role in peptidoglycan recycling by cleaving the terminal beta-1,4-linked N-acetylglucosamine (GlcNAc) from peptide-linked peptidoglycan fragments, giving rise to free GlcNAc, anhydro-N-acetylmuramic acid and anhydro-N-acetylmuramic acid-linked peptides.</text>
</comment>
<evidence type="ECO:0000256" key="1">
    <source>
        <dbReference type="ARBA" id="ARBA00001231"/>
    </source>
</evidence>
<evidence type="ECO:0000259" key="12">
    <source>
        <dbReference type="Pfam" id="PF00933"/>
    </source>
</evidence>
<evidence type="ECO:0000313" key="13">
    <source>
        <dbReference type="EMBL" id="SEL10013.1"/>
    </source>
</evidence>
<accession>A0A1H7MFJ9</accession>
<dbReference type="Proteomes" id="UP000185766">
    <property type="component" value="Unassembled WGS sequence"/>
</dbReference>
<comment type="similarity">
    <text evidence="11">Belongs to the glycosyl hydrolase 3 family. NagZ subfamily.</text>
</comment>
<keyword evidence="4 11" id="KW-0378">Hydrolase</keyword>
<evidence type="ECO:0000256" key="3">
    <source>
        <dbReference type="ARBA" id="ARBA00022618"/>
    </source>
</evidence>
<proteinExistence type="inferred from homology"/>
<dbReference type="GO" id="GO:0004563">
    <property type="term" value="F:beta-N-acetylhexosaminidase activity"/>
    <property type="evidence" value="ECO:0007669"/>
    <property type="project" value="UniProtKB-UniRule"/>
</dbReference>
<comment type="catalytic activity">
    <reaction evidence="1 11">
        <text>Hydrolysis of terminal non-reducing N-acetyl-D-hexosamine residues in N-acetyl-beta-D-hexosaminides.</text>
        <dbReference type="EC" id="3.2.1.52"/>
    </reaction>
</comment>
<dbReference type="GO" id="GO:0005975">
    <property type="term" value="P:carbohydrate metabolic process"/>
    <property type="evidence" value="ECO:0007669"/>
    <property type="project" value="InterPro"/>
</dbReference>
<dbReference type="FunFam" id="3.20.20.300:FF:000001">
    <property type="entry name" value="Beta-hexosaminidase"/>
    <property type="match status" value="1"/>
</dbReference>
<feature type="binding site" evidence="11">
    <location>
        <position position="131"/>
    </location>
    <ligand>
        <name>substrate</name>
    </ligand>
</feature>
<keyword evidence="3 11" id="KW-0132">Cell division</keyword>
<evidence type="ECO:0000256" key="11">
    <source>
        <dbReference type="HAMAP-Rule" id="MF_00364"/>
    </source>
</evidence>
<dbReference type="RefSeq" id="WP_074867435.1">
    <property type="nucleotide sequence ID" value="NZ_FOAS01000008.1"/>
</dbReference>
<keyword evidence="6 11" id="KW-0573">Peptidoglycan synthesis</keyword>
<feature type="site" description="Important for catalytic activity" evidence="11">
    <location>
        <position position="172"/>
    </location>
</feature>
<dbReference type="InterPro" id="IPR050226">
    <property type="entry name" value="NagZ_Beta-hexosaminidase"/>
</dbReference>
<dbReference type="InterPro" id="IPR001764">
    <property type="entry name" value="Glyco_hydro_3_N"/>
</dbReference>
<dbReference type="PANTHER" id="PTHR30480:SF13">
    <property type="entry name" value="BETA-HEXOSAMINIDASE"/>
    <property type="match status" value="1"/>
</dbReference>
<evidence type="ECO:0000256" key="7">
    <source>
        <dbReference type="ARBA" id="ARBA00023295"/>
    </source>
</evidence>
<dbReference type="Pfam" id="PF00933">
    <property type="entry name" value="Glyco_hydro_3"/>
    <property type="match status" value="1"/>
</dbReference>
<keyword evidence="5 11" id="KW-0133">Cell shape</keyword>
<keyword evidence="7 11" id="KW-0326">Glycosidase</keyword>
<sequence length="331" mass="36053">MQGSLMLDIAGTVLTTADRQLLRQPEVGGLILFARNIDSPEQVRALCREIRAERPELILAIDQEGGRVQRLRRGVSRLPAMRRFDALPEGLTLAEDCGWLMAVEMLAIGLDISFAPVLDLDYGRSEVIGDRAFAANGARAAELAEAFIRGMRCAGMPATGKHFPGHGWAEADSHVAIPEDERSLAAIRAEDLVPFAKLAKDLDGIMPAHVIYPQVDSQPAGFSTRWLQDILRTELGFSGVIFSDDLCMAGAHVAGSMAQRVDAALNAGCDMVLVCNDRAGAIEALQHLQKRQVSEPAVLTRMRASAYAEDYRQTPRWLATVQRLRAAGLID</sequence>
<feature type="binding site" evidence="11">
    <location>
        <begin position="161"/>
        <end position="162"/>
    </location>
    <ligand>
        <name>substrate</name>
    </ligand>
</feature>
<feature type="binding site" evidence="11">
    <location>
        <position position="70"/>
    </location>
    <ligand>
        <name>substrate</name>
    </ligand>
</feature>
<feature type="domain" description="Glycoside hydrolase family 3 N-terminal" evidence="12">
    <location>
        <begin position="16"/>
        <end position="295"/>
    </location>
</feature>
<dbReference type="EC" id="3.2.1.52" evidence="11"/>
<keyword evidence="2 11" id="KW-0963">Cytoplasm</keyword>
<dbReference type="EMBL" id="FOAS01000008">
    <property type="protein sequence ID" value="SEL10013.1"/>
    <property type="molecule type" value="Genomic_DNA"/>
</dbReference>
<evidence type="ECO:0000256" key="4">
    <source>
        <dbReference type="ARBA" id="ARBA00022801"/>
    </source>
</evidence>
<dbReference type="AlphaFoldDB" id="A0A1H7MFJ9"/>
<keyword evidence="9 11" id="KW-0961">Cell wall biogenesis/degradation</keyword>
<comment type="pathway">
    <text evidence="10 11">Cell wall biogenesis; peptidoglycan recycling.</text>
</comment>
<dbReference type="UniPathway" id="UPA00544"/>
<dbReference type="SUPFAM" id="SSF51445">
    <property type="entry name" value="(Trans)glycosidases"/>
    <property type="match status" value="1"/>
</dbReference>
<feature type="binding site" evidence="11">
    <location>
        <position position="62"/>
    </location>
    <ligand>
        <name>substrate</name>
    </ligand>
</feature>
<dbReference type="InterPro" id="IPR036962">
    <property type="entry name" value="Glyco_hydro_3_N_sf"/>
</dbReference>
<dbReference type="HAMAP" id="MF_00364">
    <property type="entry name" value="NagZ"/>
    <property type="match status" value="1"/>
</dbReference>
<dbReference type="PANTHER" id="PTHR30480">
    <property type="entry name" value="BETA-HEXOSAMINIDASE-RELATED"/>
    <property type="match status" value="1"/>
</dbReference>